<proteinExistence type="predicted"/>
<evidence type="ECO:0000313" key="1">
    <source>
        <dbReference type="EMBL" id="BCA99090.1"/>
    </source>
</evidence>
<name>A0A6F8TEK7_ACIBA</name>
<dbReference type="Gene3D" id="2.60.120.380">
    <property type="match status" value="1"/>
</dbReference>
<dbReference type="AlphaFoldDB" id="A0A6F8TEK7"/>
<sequence length="62" mass="6957">MGSTVGFSGEVTLPVDGDYIVQVYQMKKSAQRNRAVSFNLDLQILDNKNKMIIKDLYKSSNS</sequence>
<dbReference type="EMBL" id="AP022836">
    <property type="protein sequence ID" value="BCA99090.1"/>
    <property type="molecule type" value="Genomic_DNA"/>
</dbReference>
<gene>
    <name evidence="1" type="ORF">ATCC19606_14260</name>
</gene>
<organism evidence="1">
    <name type="scientific">Acinetobacter baumannii</name>
    <dbReference type="NCBI Taxonomy" id="470"/>
    <lineage>
        <taxon>Bacteria</taxon>
        <taxon>Pseudomonadati</taxon>
        <taxon>Pseudomonadota</taxon>
        <taxon>Gammaproteobacteria</taxon>
        <taxon>Moraxellales</taxon>
        <taxon>Moraxellaceae</taxon>
        <taxon>Acinetobacter</taxon>
        <taxon>Acinetobacter calcoaceticus/baumannii complex</taxon>
    </lineage>
</organism>
<reference evidence="1" key="1">
    <citation type="submission" date="2020-03" db="EMBL/GenBank/DDBJ databases">
        <title>Complete genome sequence of Acinetobacter baumannii ATCC19606T, which is a model strain for tolerization of antimicrobial agents.</title>
        <authorList>
            <person name="Tsubouchi T."/>
            <person name="Suzuki M."/>
            <person name="Niki M."/>
            <person name="Oinuma K."/>
            <person name="Niki M."/>
            <person name="Shibayama K."/>
            <person name="Kakeya H."/>
            <person name="Kaneko Y."/>
        </authorList>
    </citation>
    <scope>NUCLEOTIDE SEQUENCE</scope>
    <source>
        <strain evidence="1">ATCC19606</strain>
    </source>
</reference>
<protein>
    <submittedName>
        <fullName evidence="1">Uncharacterized protein</fullName>
    </submittedName>
</protein>
<accession>A0A6F8TEK7</accession>